<dbReference type="InterPro" id="IPR011006">
    <property type="entry name" value="CheY-like_superfamily"/>
</dbReference>
<dbReference type="InterPro" id="IPR016032">
    <property type="entry name" value="Sig_transdc_resp-reg_C-effctor"/>
</dbReference>
<keyword evidence="1 4" id="KW-0238">DNA-binding</keyword>
<evidence type="ECO:0000256" key="2">
    <source>
        <dbReference type="PROSITE-ProRule" id="PRU00169"/>
    </source>
</evidence>
<accession>A0A511MVR8</accession>
<dbReference type="SMART" id="SM00421">
    <property type="entry name" value="HTH_LUXR"/>
    <property type="match status" value="1"/>
</dbReference>
<organism evidence="4 5">
    <name type="scientific">Deinococcus cellulosilyticus (strain DSM 18568 / NBRC 106333 / KACC 11606 / 5516J-15)</name>
    <dbReference type="NCBI Taxonomy" id="1223518"/>
    <lineage>
        <taxon>Bacteria</taxon>
        <taxon>Thermotogati</taxon>
        <taxon>Deinococcota</taxon>
        <taxon>Deinococci</taxon>
        <taxon>Deinococcales</taxon>
        <taxon>Deinococcaceae</taxon>
        <taxon>Deinococcus</taxon>
    </lineage>
</organism>
<keyword evidence="5" id="KW-1185">Reference proteome</keyword>
<dbReference type="InterPro" id="IPR039420">
    <property type="entry name" value="WalR-like"/>
</dbReference>
<keyword evidence="2" id="KW-0597">Phosphoprotein</keyword>
<evidence type="ECO:0000313" key="5">
    <source>
        <dbReference type="Proteomes" id="UP000321306"/>
    </source>
</evidence>
<dbReference type="GO" id="GO:0003677">
    <property type="term" value="F:DNA binding"/>
    <property type="evidence" value="ECO:0007669"/>
    <property type="project" value="UniProtKB-KW"/>
</dbReference>
<evidence type="ECO:0000256" key="1">
    <source>
        <dbReference type="ARBA" id="ARBA00023125"/>
    </source>
</evidence>
<sequence>MKVILVEDESLFRNLLRTALEQTREVQVLAAHPSSTLTLNDPRMHEADAVVLDIDLGPDSPLNGIQLGHKLREEHPDLGIVLLSNHSSLVFARSLGTDFTGWAYLLKKSVQDISIILRALKSVIEGEVVLDPQLLKPERMLQGPFEHLTPRQAELWGLITQGYTNAAIAGHLGLSQKWIDNAVSGLYVALGLDSGQSRVNPRVAAALLYARTIQHGFLTVLDNE</sequence>
<dbReference type="PANTHER" id="PTHR43214">
    <property type="entry name" value="TWO-COMPONENT RESPONSE REGULATOR"/>
    <property type="match status" value="1"/>
</dbReference>
<dbReference type="Gene3D" id="3.40.50.2300">
    <property type="match status" value="1"/>
</dbReference>
<dbReference type="SUPFAM" id="SSF52172">
    <property type="entry name" value="CheY-like"/>
    <property type="match status" value="1"/>
</dbReference>
<dbReference type="InterPro" id="IPR001789">
    <property type="entry name" value="Sig_transdc_resp-reg_receiver"/>
</dbReference>
<comment type="caution">
    <text evidence="4">The sequence shown here is derived from an EMBL/GenBank/DDBJ whole genome shotgun (WGS) entry which is preliminary data.</text>
</comment>
<dbReference type="InterPro" id="IPR000792">
    <property type="entry name" value="Tscrpt_reg_LuxR_C"/>
</dbReference>
<gene>
    <name evidence="4" type="ORF">DC3_03140</name>
</gene>
<protein>
    <submittedName>
        <fullName evidence="4">DNA-binding response regulator</fullName>
    </submittedName>
</protein>
<proteinExistence type="predicted"/>
<dbReference type="PANTHER" id="PTHR43214:SF44">
    <property type="entry name" value="TWO-COMPONENT RESPONSE REGULATOR"/>
    <property type="match status" value="1"/>
</dbReference>
<name>A0A511MVR8_DEIC1</name>
<evidence type="ECO:0000313" key="4">
    <source>
        <dbReference type="EMBL" id="GEM44679.1"/>
    </source>
</evidence>
<dbReference type="SUPFAM" id="SSF46894">
    <property type="entry name" value="C-terminal effector domain of the bipartite response regulators"/>
    <property type="match status" value="1"/>
</dbReference>
<dbReference type="InterPro" id="IPR036388">
    <property type="entry name" value="WH-like_DNA-bd_sf"/>
</dbReference>
<dbReference type="GO" id="GO:0000160">
    <property type="term" value="P:phosphorelay signal transduction system"/>
    <property type="evidence" value="ECO:0007669"/>
    <property type="project" value="InterPro"/>
</dbReference>
<dbReference type="PROSITE" id="PS50110">
    <property type="entry name" value="RESPONSE_REGULATORY"/>
    <property type="match status" value="1"/>
</dbReference>
<dbReference type="Proteomes" id="UP000321306">
    <property type="component" value="Unassembled WGS sequence"/>
</dbReference>
<dbReference type="EMBL" id="BJXB01000001">
    <property type="protein sequence ID" value="GEM44679.1"/>
    <property type="molecule type" value="Genomic_DNA"/>
</dbReference>
<reference evidence="4 5" key="1">
    <citation type="submission" date="2019-07" db="EMBL/GenBank/DDBJ databases">
        <title>Whole genome shotgun sequence of Deinococcus cellulosilyticus NBRC 106333.</title>
        <authorList>
            <person name="Hosoyama A."/>
            <person name="Uohara A."/>
            <person name="Ohji S."/>
            <person name="Ichikawa N."/>
        </authorList>
    </citation>
    <scope>NUCLEOTIDE SEQUENCE [LARGE SCALE GENOMIC DNA]</scope>
    <source>
        <strain evidence="4 5">NBRC 106333</strain>
    </source>
</reference>
<dbReference type="GO" id="GO:0006355">
    <property type="term" value="P:regulation of DNA-templated transcription"/>
    <property type="evidence" value="ECO:0007669"/>
    <property type="project" value="InterPro"/>
</dbReference>
<feature type="modified residue" description="4-aspartylphosphate" evidence="2">
    <location>
        <position position="53"/>
    </location>
</feature>
<dbReference type="Pfam" id="PF00072">
    <property type="entry name" value="Response_reg"/>
    <property type="match status" value="1"/>
</dbReference>
<dbReference type="Gene3D" id="1.10.10.10">
    <property type="entry name" value="Winged helix-like DNA-binding domain superfamily/Winged helix DNA-binding domain"/>
    <property type="match status" value="1"/>
</dbReference>
<evidence type="ECO:0000259" key="3">
    <source>
        <dbReference type="PROSITE" id="PS50110"/>
    </source>
</evidence>
<dbReference type="AlphaFoldDB" id="A0A511MVR8"/>
<dbReference type="SMART" id="SM00448">
    <property type="entry name" value="REC"/>
    <property type="match status" value="1"/>
</dbReference>
<feature type="domain" description="Response regulatory" evidence="3">
    <location>
        <begin position="2"/>
        <end position="123"/>
    </location>
</feature>